<sequence>SWSRAFAKVTLIVLGFFLWGAAVALLFGGSFVILTYQIYRIFIHNPFFIVPGWLAITAAFLLFPSGMLAMYEPVRHSRPHRGTLMYLLLVLLCLEASSAVMTQVYLSNTSDQLKTNMPPFFLGCNRTAPVHCGREAVDTIHKQLKCCGISNYTDWMRVPHNHLRTRPALVPESCCKETFLDCRGNMSQPEKLYKEGCLKKLEERLHFVKQYMVWCCAAVAFLEILAALCNGVLMKEQPFQDFRLLESATF</sequence>
<evidence type="ECO:0000313" key="7">
    <source>
        <dbReference type="Proteomes" id="UP001142489"/>
    </source>
</evidence>
<dbReference type="SUPFAM" id="SSF48652">
    <property type="entry name" value="Tetraspanin"/>
    <property type="match status" value="1"/>
</dbReference>
<feature type="non-terminal residue" evidence="6">
    <location>
        <position position="1"/>
    </location>
</feature>
<accession>A0A9Q0Y005</accession>
<feature type="transmembrane region" description="Helical" evidence="5">
    <location>
        <begin position="48"/>
        <end position="71"/>
    </location>
</feature>
<comment type="caution">
    <text evidence="6">The sequence shown here is derived from an EMBL/GenBank/DDBJ whole genome shotgun (WGS) entry which is preliminary data.</text>
</comment>
<dbReference type="Gene3D" id="1.10.1450.10">
    <property type="entry name" value="Tetraspanin"/>
    <property type="match status" value="1"/>
</dbReference>
<dbReference type="InterPro" id="IPR008952">
    <property type="entry name" value="Tetraspanin_EC2_sf"/>
</dbReference>
<evidence type="ECO:0000313" key="6">
    <source>
        <dbReference type="EMBL" id="KAJ7335406.1"/>
    </source>
</evidence>
<dbReference type="PANTHER" id="PTHR19282">
    <property type="entry name" value="TETRASPANIN"/>
    <property type="match status" value="1"/>
</dbReference>
<feature type="transmembrane region" description="Helical" evidence="5">
    <location>
        <begin position="211"/>
        <end position="233"/>
    </location>
</feature>
<reference evidence="6" key="1">
    <citation type="journal article" date="2023" name="DNA Res.">
        <title>Chromosome-level genome assembly of Phrynocephalus forsythii using third-generation DNA sequencing and Hi-C analysis.</title>
        <authorList>
            <person name="Qi Y."/>
            <person name="Zhao W."/>
            <person name="Zhao Y."/>
            <person name="Niu C."/>
            <person name="Cao S."/>
            <person name="Zhang Y."/>
        </authorList>
    </citation>
    <scope>NUCLEOTIDE SEQUENCE</scope>
    <source>
        <tissue evidence="6">Muscle</tissue>
    </source>
</reference>
<evidence type="ECO:0000256" key="4">
    <source>
        <dbReference type="ARBA" id="ARBA00023136"/>
    </source>
</evidence>
<dbReference type="InterPro" id="IPR018499">
    <property type="entry name" value="Tetraspanin/Peripherin"/>
</dbReference>
<proteinExistence type="predicted"/>
<keyword evidence="3 5" id="KW-1133">Transmembrane helix</keyword>
<keyword evidence="4 5" id="KW-0472">Membrane</keyword>
<evidence type="ECO:0000256" key="1">
    <source>
        <dbReference type="ARBA" id="ARBA00004141"/>
    </source>
</evidence>
<evidence type="ECO:0000256" key="5">
    <source>
        <dbReference type="SAM" id="Phobius"/>
    </source>
</evidence>
<comment type="subcellular location">
    <subcellularLocation>
        <location evidence="1">Membrane</location>
        <topology evidence="1">Multi-pass membrane protein</topology>
    </subcellularLocation>
</comment>
<dbReference type="OrthoDB" id="10033535at2759"/>
<keyword evidence="2 5" id="KW-0812">Transmembrane</keyword>
<gene>
    <name evidence="6" type="ORF">JRQ81_013347</name>
</gene>
<evidence type="ECO:0008006" key="8">
    <source>
        <dbReference type="Google" id="ProtNLM"/>
    </source>
</evidence>
<dbReference type="AlphaFoldDB" id="A0A9Q0Y005"/>
<dbReference type="GO" id="GO:0005886">
    <property type="term" value="C:plasma membrane"/>
    <property type="evidence" value="ECO:0007669"/>
    <property type="project" value="TreeGrafter"/>
</dbReference>
<evidence type="ECO:0000256" key="3">
    <source>
        <dbReference type="ARBA" id="ARBA00022989"/>
    </source>
</evidence>
<evidence type="ECO:0000256" key="2">
    <source>
        <dbReference type="ARBA" id="ARBA00022692"/>
    </source>
</evidence>
<protein>
    <recommendedName>
        <fullName evidence="8">Tetraspanin</fullName>
    </recommendedName>
</protein>
<organism evidence="6 7">
    <name type="scientific">Phrynocephalus forsythii</name>
    <dbReference type="NCBI Taxonomy" id="171643"/>
    <lineage>
        <taxon>Eukaryota</taxon>
        <taxon>Metazoa</taxon>
        <taxon>Chordata</taxon>
        <taxon>Craniata</taxon>
        <taxon>Vertebrata</taxon>
        <taxon>Euteleostomi</taxon>
        <taxon>Lepidosauria</taxon>
        <taxon>Squamata</taxon>
        <taxon>Bifurcata</taxon>
        <taxon>Unidentata</taxon>
        <taxon>Episquamata</taxon>
        <taxon>Toxicofera</taxon>
        <taxon>Iguania</taxon>
        <taxon>Acrodonta</taxon>
        <taxon>Agamidae</taxon>
        <taxon>Agaminae</taxon>
        <taxon>Phrynocephalus</taxon>
    </lineage>
</organism>
<feature type="transmembrane region" description="Helical" evidence="5">
    <location>
        <begin position="83"/>
        <end position="106"/>
    </location>
</feature>
<feature type="transmembrane region" description="Helical" evidence="5">
    <location>
        <begin position="12"/>
        <end position="36"/>
    </location>
</feature>
<dbReference type="Pfam" id="PF00335">
    <property type="entry name" value="Tetraspanin"/>
    <property type="match status" value="1"/>
</dbReference>
<dbReference type="Proteomes" id="UP001142489">
    <property type="component" value="Unassembled WGS sequence"/>
</dbReference>
<keyword evidence="7" id="KW-1185">Reference proteome</keyword>
<name>A0A9Q0Y005_9SAUR</name>
<dbReference type="EMBL" id="JAPFRF010000004">
    <property type="protein sequence ID" value="KAJ7335406.1"/>
    <property type="molecule type" value="Genomic_DNA"/>
</dbReference>
<dbReference type="PANTHER" id="PTHR19282:SF477">
    <property type="entry name" value="TETRASPANIN"/>
    <property type="match status" value="1"/>
</dbReference>